<feature type="domain" description="C2H2-type" evidence="9">
    <location>
        <begin position="130"/>
        <end position="157"/>
    </location>
</feature>
<comment type="caution">
    <text evidence="10">The sequence shown here is derived from an EMBL/GenBank/DDBJ whole genome shotgun (WGS) entry which is preliminary data.</text>
</comment>
<keyword evidence="6" id="KW-0539">Nucleus</keyword>
<proteinExistence type="predicted"/>
<reference evidence="10" key="1">
    <citation type="submission" date="2023-01" db="EMBL/GenBank/DDBJ databases">
        <title>Genome assembly of the deep-sea coral Lophelia pertusa.</title>
        <authorList>
            <person name="Herrera S."/>
            <person name="Cordes E."/>
        </authorList>
    </citation>
    <scope>NUCLEOTIDE SEQUENCE</scope>
    <source>
        <strain evidence="10">USNM1676648</strain>
        <tissue evidence="10">Polyp</tissue>
    </source>
</reference>
<dbReference type="FunFam" id="3.30.160.60:FF:000086">
    <property type="entry name" value="transcription factor E4F1 isoform X1"/>
    <property type="match status" value="1"/>
</dbReference>
<keyword evidence="4 7" id="KW-0863">Zinc-finger</keyword>
<feature type="compositionally biased region" description="Basic and acidic residues" evidence="8">
    <location>
        <begin position="24"/>
        <end position="45"/>
    </location>
</feature>
<evidence type="ECO:0000256" key="2">
    <source>
        <dbReference type="ARBA" id="ARBA00022723"/>
    </source>
</evidence>
<dbReference type="GO" id="GO:0005634">
    <property type="term" value="C:nucleus"/>
    <property type="evidence" value="ECO:0007669"/>
    <property type="project" value="UniProtKB-SubCell"/>
</dbReference>
<dbReference type="InterPro" id="IPR036236">
    <property type="entry name" value="Znf_C2H2_sf"/>
</dbReference>
<evidence type="ECO:0000256" key="4">
    <source>
        <dbReference type="ARBA" id="ARBA00022771"/>
    </source>
</evidence>
<keyword evidence="11" id="KW-1185">Reference proteome</keyword>
<feature type="domain" description="C2H2-type" evidence="9">
    <location>
        <begin position="158"/>
        <end position="180"/>
    </location>
</feature>
<protein>
    <recommendedName>
        <fullName evidence="9">C2H2-type domain-containing protein</fullName>
    </recommendedName>
</protein>
<comment type="subcellular location">
    <subcellularLocation>
        <location evidence="1">Nucleus</location>
    </subcellularLocation>
</comment>
<evidence type="ECO:0000256" key="8">
    <source>
        <dbReference type="SAM" id="MobiDB-lite"/>
    </source>
</evidence>
<dbReference type="Pfam" id="PF00096">
    <property type="entry name" value="zf-C2H2"/>
    <property type="match status" value="3"/>
</dbReference>
<dbReference type="GO" id="GO:0008270">
    <property type="term" value="F:zinc ion binding"/>
    <property type="evidence" value="ECO:0007669"/>
    <property type="project" value="UniProtKB-KW"/>
</dbReference>
<feature type="region of interest" description="Disordered" evidence="8">
    <location>
        <begin position="15"/>
        <end position="48"/>
    </location>
</feature>
<organism evidence="10 11">
    <name type="scientific">Desmophyllum pertusum</name>
    <dbReference type="NCBI Taxonomy" id="174260"/>
    <lineage>
        <taxon>Eukaryota</taxon>
        <taxon>Metazoa</taxon>
        <taxon>Cnidaria</taxon>
        <taxon>Anthozoa</taxon>
        <taxon>Hexacorallia</taxon>
        <taxon>Scleractinia</taxon>
        <taxon>Caryophylliina</taxon>
        <taxon>Caryophylliidae</taxon>
        <taxon>Desmophyllum</taxon>
    </lineage>
</organism>
<evidence type="ECO:0000313" key="10">
    <source>
        <dbReference type="EMBL" id="KAJ7386303.1"/>
    </source>
</evidence>
<name>A0A9W9ZSP0_9CNID</name>
<keyword evidence="5" id="KW-0862">Zinc</keyword>
<feature type="domain" description="C2H2-type" evidence="9">
    <location>
        <begin position="100"/>
        <end position="129"/>
    </location>
</feature>
<dbReference type="SMART" id="SM00355">
    <property type="entry name" value="ZnF_C2H2"/>
    <property type="match status" value="3"/>
</dbReference>
<dbReference type="GO" id="GO:0000981">
    <property type="term" value="F:DNA-binding transcription factor activity, RNA polymerase II-specific"/>
    <property type="evidence" value="ECO:0007669"/>
    <property type="project" value="TreeGrafter"/>
</dbReference>
<evidence type="ECO:0000313" key="11">
    <source>
        <dbReference type="Proteomes" id="UP001163046"/>
    </source>
</evidence>
<dbReference type="OrthoDB" id="654211at2759"/>
<dbReference type="PROSITE" id="PS50157">
    <property type="entry name" value="ZINC_FINGER_C2H2_2"/>
    <property type="match status" value="3"/>
</dbReference>
<gene>
    <name evidence="10" type="ORF">OS493_010709</name>
</gene>
<dbReference type="AlphaFoldDB" id="A0A9W9ZSP0"/>
<dbReference type="PANTHER" id="PTHR24394:SF44">
    <property type="entry name" value="ZINC FINGER PROTEIN 271-LIKE"/>
    <property type="match status" value="1"/>
</dbReference>
<dbReference type="PROSITE" id="PS00028">
    <property type="entry name" value="ZINC_FINGER_C2H2_1"/>
    <property type="match status" value="3"/>
</dbReference>
<dbReference type="EMBL" id="MU825877">
    <property type="protein sequence ID" value="KAJ7386303.1"/>
    <property type="molecule type" value="Genomic_DNA"/>
</dbReference>
<dbReference type="PANTHER" id="PTHR24394">
    <property type="entry name" value="ZINC FINGER PROTEIN"/>
    <property type="match status" value="1"/>
</dbReference>
<evidence type="ECO:0000259" key="9">
    <source>
        <dbReference type="PROSITE" id="PS50157"/>
    </source>
</evidence>
<accession>A0A9W9ZSP0</accession>
<evidence type="ECO:0000256" key="5">
    <source>
        <dbReference type="ARBA" id="ARBA00022833"/>
    </source>
</evidence>
<evidence type="ECO:0000256" key="7">
    <source>
        <dbReference type="PROSITE-ProRule" id="PRU00042"/>
    </source>
</evidence>
<evidence type="ECO:0000256" key="1">
    <source>
        <dbReference type="ARBA" id="ARBA00004123"/>
    </source>
</evidence>
<sequence length="228" mass="25984">MPRSFAIRRNIRRHPNVSNAIGKTESKRNSRTTEELTTNEARDEVSSELVSDGATEFRKQGCTEVLSFPISKILSLPASDGKRVRNEASLLGQTNNPTQHDCPHCGKVFKTKYTFDKHMKMPKHTSDRPYACPTCGKGFRLSSTLCRHKITHTNQRPFKCKICEKAFNRHSTLTTHYKTHKDLVTSNGRSIVNQCVWFNPASSVSFAHNYCRQVIHSHDEHLISPYII</sequence>
<dbReference type="InterPro" id="IPR013087">
    <property type="entry name" value="Znf_C2H2_type"/>
</dbReference>
<dbReference type="Gene3D" id="3.30.160.60">
    <property type="entry name" value="Classic Zinc Finger"/>
    <property type="match status" value="3"/>
</dbReference>
<evidence type="ECO:0000256" key="3">
    <source>
        <dbReference type="ARBA" id="ARBA00022737"/>
    </source>
</evidence>
<dbReference type="SUPFAM" id="SSF57667">
    <property type="entry name" value="beta-beta-alpha zinc fingers"/>
    <property type="match status" value="1"/>
</dbReference>
<evidence type="ECO:0000256" key="6">
    <source>
        <dbReference type="ARBA" id="ARBA00023242"/>
    </source>
</evidence>
<keyword evidence="3" id="KW-0677">Repeat</keyword>
<keyword evidence="2" id="KW-0479">Metal-binding</keyword>
<dbReference type="Proteomes" id="UP001163046">
    <property type="component" value="Unassembled WGS sequence"/>
</dbReference>
<dbReference type="FunFam" id="3.30.160.60:FF:000016">
    <property type="entry name" value="zinc finger protein 37 homolog"/>
    <property type="match status" value="1"/>
</dbReference>